<evidence type="ECO:0000256" key="1">
    <source>
        <dbReference type="ARBA" id="ARBA00006586"/>
    </source>
</evidence>
<dbReference type="InterPro" id="IPR023343">
    <property type="entry name" value="Penicillin_amidase_dom1"/>
</dbReference>
<protein>
    <submittedName>
        <fullName evidence="6">Penicillin amidase</fullName>
    </submittedName>
</protein>
<dbReference type="Gene3D" id="2.30.120.10">
    <property type="match status" value="1"/>
</dbReference>
<dbReference type="InterPro" id="IPR043146">
    <property type="entry name" value="Penicillin_amidase_N_B-knob"/>
</dbReference>
<evidence type="ECO:0000256" key="2">
    <source>
        <dbReference type="ARBA" id="ARBA00022801"/>
    </source>
</evidence>
<accession>A0A1I3MHW0</accession>
<dbReference type="PANTHER" id="PTHR34218:SF4">
    <property type="entry name" value="ACYL-HOMOSERINE LACTONE ACYLASE QUIP"/>
    <property type="match status" value="1"/>
</dbReference>
<organism evidence="6 7">
    <name type="scientific">Albimonas pacifica</name>
    <dbReference type="NCBI Taxonomy" id="1114924"/>
    <lineage>
        <taxon>Bacteria</taxon>
        <taxon>Pseudomonadati</taxon>
        <taxon>Pseudomonadota</taxon>
        <taxon>Alphaproteobacteria</taxon>
        <taxon>Rhodobacterales</taxon>
        <taxon>Paracoccaceae</taxon>
        <taxon>Albimonas</taxon>
    </lineage>
</organism>
<dbReference type="GO" id="GO:0017000">
    <property type="term" value="P:antibiotic biosynthetic process"/>
    <property type="evidence" value="ECO:0007669"/>
    <property type="project" value="InterPro"/>
</dbReference>
<dbReference type="Proteomes" id="UP000199377">
    <property type="component" value="Unassembled WGS sequence"/>
</dbReference>
<keyword evidence="3" id="KW-0865">Zymogen</keyword>
<dbReference type="GO" id="GO:0046872">
    <property type="term" value="F:metal ion binding"/>
    <property type="evidence" value="ECO:0007669"/>
    <property type="project" value="UniProtKB-KW"/>
</dbReference>
<gene>
    <name evidence="6" type="ORF">SAMN05216258_111113</name>
</gene>
<dbReference type="InterPro" id="IPR014395">
    <property type="entry name" value="Pen/GL7ACA/AHL_acylase"/>
</dbReference>
<evidence type="ECO:0000313" key="7">
    <source>
        <dbReference type="Proteomes" id="UP000199377"/>
    </source>
</evidence>
<dbReference type="EMBL" id="FOQH01000011">
    <property type="protein sequence ID" value="SFI96553.1"/>
    <property type="molecule type" value="Genomic_DNA"/>
</dbReference>
<comment type="cofactor">
    <cofactor evidence="5">
        <name>Ca(2+)</name>
        <dbReference type="ChEBI" id="CHEBI:29108"/>
    </cofactor>
    <text evidence="5">Binds 1 Ca(2+) ion per dimer.</text>
</comment>
<dbReference type="PANTHER" id="PTHR34218">
    <property type="entry name" value="PEPTIDASE S45 PENICILLIN AMIDASE"/>
    <property type="match status" value="1"/>
</dbReference>
<evidence type="ECO:0000313" key="6">
    <source>
        <dbReference type="EMBL" id="SFI96553.1"/>
    </source>
</evidence>
<dbReference type="Gene3D" id="1.10.1400.10">
    <property type="match status" value="1"/>
</dbReference>
<dbReference type="SUPFAM" id="SSF56235">
    <property type="entry name" value="N-terminal nucleophile aminohydrolases (Ntn hydrolases)"/>
    <property type="match status" value="1"/>
</dbReference>
<comment type="similarity">
    <text evidence="1">Belongs to the peptidase S45 family.</text>
</comment>
<dbReference type="Pfam" id="PF01804">
    <property type="entry name" value="Penicil_amidase"/>
    <property type="match status" value="1"/>
</dbReference>
<dbReference type="RefSeq" id="WP_092864084.1">
    <property type="nucleotide sequence ID" value="NZ_FOQH01000011.1"/>
</dbReference>
<dbReference type="CDD" id="cd03747">
    <property type="entry name" value="Ntn_PGA_like"/>
    <property type="match status" value="1"/>
</dbReference>
<dbReference type="InterPro" id="IPR002692">
    <property type="entry name" value="S45"/>
</dbReference>
<feature type="binding site" evidence="5">
    <location>
        <position position="342"/>
    </location>
    <ligand>
        <name>Ca(2+)</name>
        <dbReference type="ChEBI" id="CHEBI:29108"/>
    </ligand>
</feature>
<feature type="active site" description="Nucleophile" evidence="4">
    <location>
        <position position="270"/>
    </location>
</feature>
<keyword evidence="5" id="KW-0106">Calcium</keyword>
<dbReference type="AlphaFoldDB" id="A0A1I3MHW0"/>
<feature type="binding site" evidence="5">
    <location>
        <position position="345"/>
    </location>
    <ligand>
        <name>Ca(2+)</name>
        <dbReference type="ChEBI" id="CHEBI:29108"/>
    </ligand>
</feature>
<dbReference type="InterPro" id="IPR043147">
    <property type="entry name" value="Penicillin_amidase_A-knob"/>
</dbReference>
<name>A0A1I3MHW0_9RHOB</name>
<proteinExistence type="inferred from homology"/>
<dbReference type="Gene3D" id="3.60.20.10">
    <property type="entry name" value="Glutamine Phosphoribosylpyrophosphate, subunit 1, domain 1"/>
    <property type="match status" value="1"/>
</dbReference>
<dbReference type="OrthoDB" id="9760084at2"/>
<dbReference type="InterPro" id="IPR029055">
    <property type="entry name" value="Ntn_hydrolases_N"/>
</dbReference>
<reference evidence="6 7" key="1">
    <citation type="submission" date="2016-10" db="EMBL/GenBank/DDBJ databases">
        <authorList>
            <person name="de Groot N.N."/>
        </authorList>
    </citation>
    <scope>NUCLEOTIDE SEQUENCE [LARGE SCALE GENOMIC DNA]</scope>
    <source>
        <strain evidence="6 7">CGMCC 1.11030</strain>
    </source>
</reference>
<keyword evidence="7" id="KW-1185">Reference proteome</keyword>
<evidence type="ECO:0000256" key="5">
    <source>
        <dbReference type="PIRSR" id="PIRSR001227-2"/>
    </source>
</evidence>
<dbReference type="GO" id="GO:0016811">
    <property type="term" value="F:hydrolase activity, acting on carbon-nitrogen (but not peptide) bonds, in linear amides"/>
    <property type="evidence" value="ECO:0007669"/>
    <property type="project" value="InterPro"/>
</dbReference>
<sequence length="837" mass="90719">MAQLFKWLSRLFGVMAALALGALALVWVLVSGSIPDYDRDFEAPGLGARVDILRDLHAVPHIRGESEADVFYGLGFAHAQDRLWQMETSRRAAQGRLSELFGERTLPVDQMMRALDLYGLARGALASQTPEARAALEAYAAGVNAYIRAVGREALGRGAPEFYLFSSAIAPWTPADSLSIAKLVALRLTDQAAVDVRRAALSLLLPAARLRDILPDYPEGAEIEPLKQASGPPLPGPASFAAQMPGARFPAARGPAGLQTLSPPGEGGASNAWALGPSRTAAEAPVLANDPHLWFSAPSLWHLARLELPSGGVIGATVPGLPLVLIGRNADLAWGLTSAYVDDADIYIEKLDPDDEGRYLTPDGSEPFRERTEWIGLANGDRVETTLRWTRHGPVLPAAQMGVGDVTPAGHVAALSWTALTADDPTFSAGFALMRARSIDAAREAMRPHVAPALNITVADREDVGMFVAGRAPLRSAWSPGQGRLPAPGWIAANDWQGYVPYDEMPAVMRPESGAVANANNRTSDAEYPRHLSFHWGDPYRMRRLRKQLAAREFHSQDSAVALQNDAVSEMARAVLPLIASDLWWTGAAAPEDPVEARRQQALEMLGDWNGEMSEHAPEPLIFSEWMRRLTLRLAEDELGPAISRVEGPRPEFVERVFRDVEGAAVWCDIDKTSRVETCPEIAALALDDALNTLAERYGSDPRGWRWGEAHEARMDHEVLGGFGLLGLVVNIRHEVSGGDYTLMRTTSAGRGNEPYASRFGAGFRMAVDFADPDGSVFVIATGESGHPLSRFYDDLTELWRRGDGIRMSLDFQDAEAGSVGLTRLLPSRIGADAARD</sequence>
<dbReference type="Gene3D" id="1.10.439.10">
    <property type="entry name" value="Penicillin Amidohydrolase, domain 1"/>
    <property type="match status" value="1"/>
</dbReference>
<dbReference type="STRING" id="1114924.SAMN05216258_111113"/>
<evidence type="ECO:0000256" key="3">
    <source>
        <dbReference type="ARBA" id="ARBA00023145"/>
    </source>
</evidence>
<keyword evidence="2" id="KW-0378">Hydrolase</keyword>
<dbReference type="PIRSF" id="PIRSF001227">
    <property type="entry name" value="Pen_acylase"/>
    <property type="match status" value="1"/>
</dbReference>
<evidence type="ECO:0000256" key="4">
    <source>
        <dbReference type="PIRSR" id="PIRSR001227-1"/>
    </source>
</evidence>
<keyword evidence="5" id="KW-0479">Metal-binding</keyword>